<organism evidence="2 3">
    <name type="scientific">Longivirga aurantiaca</name>
    <dbReference type="NCBI Taxonomy" id="1837743"/>
    <lineage>
        <taxon>Bacteria</taxon>
        <taxon>Bacillati</taxon>
        <taxon>Actinomycetota</taxon>
        <taxon>Actinomycetes</taxon>
        <taxon>Sporichthyales</taxon>
        <taxon>Sporichthyaceae</taxon>
        <taxon>Longivirga</taxon>
    </lineage>
</organism>
<dbReference type="RefSeq" id="WP_386766586.1">
    <property type="nucleotide sequence ID" value="NZ_JBHSTI010000008.1"/>
</dbReference>
<evidence type="ECO:0000313" key="2">
    <source>
        <dbReference type="EMBL" id="MFC6238402.1"/>
    </source>
</evidence>
<feature type="region of interest" description="Disordered" evidence="1">
    <location>
        <begin position="70"/>
        <end position="92"/>
    </location>
</feature>
<name>A0ABW1T3G9_9ACTN</name>
<accession>A0ABW1T3G9</accession>
<sequence length="92" mass="10005">MARRRRQTEPAVVHPLTMSGYVAARVTATGAPVVAYGFQFGRTGPEGMVEFALEPDGTLTAVERFRMSPSEVRHRRPDGTVVRSEGVDDGTT</sequence>
<reference evidence="3" key="1">
    <citation type="journal article" date="2019" name="Int. J. Syst. Evol. Microbiol.">
        <title>The Global Catalogue of Microorganisms (GCM) 10K type strain sequencing project: providing services to taxonomists for standard genome sequencing and annotation.</title>
        <authorList>
            <consortium name="The Broad Institute Genomics Platform"/>
            <consortium name="The Broad Institute Genome Sequencing Center for Infectious Disease"/>
            <person name="Wu L."/>
            <person name="Ma J."/>
        </authorList>
    </citation>
    <scope>NUCLEOTIDE SEQUENCE [LARGE SCALE GENOMIC DNA]</scope>
    <source>
        <strain evidence="3">CGMCC 4.7317</strain>
    </source>
</reference>
<comment type="caution">
    <text evidence="2">The sequence shown here is derived from an EMBL/GenBank/DDBJ whole genome shotgun (WGS) entry which is preliminary data.</text>
</comment>
<dbReference type="EMBL" id="JBHSTI010000008">
    <property type="protein sequence ID" value="MFC6238402.1"/>
    <property type="molecule type" value="Genomic_DNA"/>
</dbReference>
<proteinExistence type="predicted"/>
<keyword evidence="3" id="KW-1185">Reference proteome</keyword>
<protein>
    <submittedName>
        <fullName evidence="2">Uncharacterized protein</fullName>
    </submittedName>
</protein>
<evidence type="ECO:0000256" key="1">
    <source>
        <dbReference type="SAM" id="MobiDB-lite"/>
    </source>
</evidence>
<gene>
    <name evidence="2" type="ORF">ACFQGU_10985</name>
</gene>
<evidence type="ECO:0000313" key="3">
    <source>
        <dbReference type="Proteomes" id="UP001596138"/>
    </source>
</evidence>
<dbReference type="Proteomes" id="UP001596138">
    <property type="component" value="Unassembled WGS sequence"/>
</dbReference>